<proteinExistence type="predicted"/>
<accession>A0ABQ3G3E1</accession>
<reference evidence="2" key="1">
    <citation type="journal article" date="2019" name="Int. J. Syst. Evol. Microbiol.">
        <title>The Global Catalogue of Microorganisms (GCM) 10K type strain sequencing project: providing services to taxonomists for standard genome sequencing and annotation.</title>
        <authorList>
            <consortium name="The Broad Institute Genomics Platform"/>
            <consortium name="The Broad Institute Genome Sequencing Center for Infectious Disease"/>
            <person name="Wu L."/>
            <person name="Ma J."/>
        </authorList>
    </citation>
    <scope>NUCLEOTIDE SEQUENCE [LARGE SCALE GENOMIC DNA]</scope>
    <source>
        <strain evidence="2">KCTC 23314</strain>
    </source>
</reference>
<organism evidence="1 2">
    <name type="scientific">Pseudorhodoferax aquiterrae</name>
    <dbReference type="NCBI Taxonomy" id="747304"/>
    <lineage>
        <taxon>Bacteria</taxon>
        <taxon>Pseudomonadati</taxon>
        <taxon>Pseudomonadota</taxon>
        <taxon>Betaproteobacteria</taxon>
        <taxon>Burkholderiales</taxon>
        <taxon>Comamonadaceae</taxon>
    </lineage>
</organism>
<evidence type="ECO:0008006" key="3">
    <source>
        <dbReference type="Google" id="ProtNLM"/>
    </source>
</evidence>
<dbReference type="EMBL" id="BMYK01000009">
    <property type="protein sequence ID" value="GHC87169.1"/>
    <property type="molecule type" value="Genomic_DNA"/>
</dbReference>
<dbReference type="Proteomes" id="UP000626210">
    <property type="component" value="Unassembled WGS sequence"/>
</dbReference>
<name>A0ABQ3G3E1_9BURK</name>
<gene>
    <name evidence="1" type="ORF">GCM10007320_33480</name>
</gene>
<evidence type="ECO:0000313" key="2">
    <source>
        <dbReference type="Proteomes" id="UP000626210"/>
    </source>
</evidence>
<comment type="caution">
    <text evidence="1">The sequence shown here is derived from an EMBL/GenBank/DDBJ whole genome shotgun (WGS) entry which is preliminary data.</text>
</comment>
<protein>
    <recommendedName>
        <fullName evidence="3">Flagellar protein FliT</fullName>
    </recommendedName>
</protein>
<evidence type="ECO:0000313" key="1">
    <source>
        <dbReference type="EMBL" id="GHC87169.1"/>
    </source>
</evidence>
<dbReference type="RefSeq" id="WP_189688071.1">
    <property type="nucleotide sequence ID" value="NZ_BMYK01000009.1"/>
</dbReference>
<sequence>MSRQQQLAQLAAQVLGAARAQDWQAVQQADRTLARELPQLAALGPWSGTELEALERLGTAHAMARGLCREASDALEQQIAQLREGRDGWLAYALNDSASPFEARP</sequence>
<keyword evidence="2" id="KW-1185">Reference proteome</keyword>